<proteinExistence type="predicted"/>
<evidence type="ECO:0000259" key="1">
    <source>
        <dbReference type="Pfam" id="PF01261"/>
    </source>
</evidence>
<evidence type="ECO:0000313" key="3">
    <source>
        <dbReference type="Proteomes" id="UP000570361"/>
    </source>
</evidence>
<gene>
    <name evidence="2" type="ORF">FHS18_006274</name>
</gene>
<dbReference type="SUPFAM" id="SSF51658">
    <property type="entry name" value="Xylose isomerase-like"/>
    <property type="match status" value="1"/>
</dbReference>
<evidence type="ECO:0000313" key="2">
    <source>
        <dbReference type="EMBL" id="MBB3114156.1"/>
    </source>
</evidence>
<dbReference type="Pfam" id="PF01261">
    <property type="entry name" value="AP_endonuc_2"/>
    <property type="match status" value="1"/>
</dbReference>
<sequence>MNSISPIKRGISLFSFQQKYYTGAMTLEDCLAQASKLGVQGIEMLVDQMVPGYPSITYNLSDAFVDRWNEMLQQYKLEAVCLDIYGETKLHKRKKVTNEELLQQLLALMKTAKALNFSFIRLTMHLPYEVIEACIPHAEEQGIKLASEVHAPHLMTGEWVRRNVELIEKTGTKHLGLMPDLGTFSRTIPPVVIAESLRKGGQQRIAEYLNDVYVSREIPKDLMAKVGSMGGNDLDMWLAMRVMIETWTYQNPKALAEFMPYVTHVHGKFYEVTNELREPSVDYDGVMDVLTKSGYNGYIMSEYEGQRLTQDIEDPNFDEIEQVTRHQAMLRRYLGQ</sequence>
<dbReference type="PANTHER" id="PTHR12110">
    <property type="entry name" value="HYDROXYPYRUVATE ISOMERASE"/>
    <property type="match status" value="1"/>
</dbReference>
<keyword evidence="3" id="KW-1185">Reference proteome</keyword>
<dbReference type="InterPro" id="IPR013022">
    <property type="entry name" value="Xyl_isomerase-like_TIM-brl"/>
</dbReference>
<organism evidence="2 3">
    <name type="scientific">Paenibacillus phyllosphaerae</name>
    <dbReference type="NCBI Taxonomy" id="274593"/>
    <lineage>
        <taxon>Bacteria</taxon>
        <taxon>Bacillati</taxon>
        <taxon>Bacillota</taxon>
        <taxon>Bacilli</taxon>
        <taxon>Bacillales</taxon>
        <taxon>Paenibacillaceae</taxon>
        <taxon>Paenibacillus</taxon>
    </lineage>
</organism>
<dbReference type="EMBL" id="JACHXK010000027">
    <property type="protein sequence ID" value="MBB3114156.1"/>
    <property type="molecule type" value="Genomic_DNA"/>
</dbReference>
<dbReference type="RefSeq" id="WP_183604208.1">
    <property type="nucleotide sequence ID" value="NZ_JACHXK010000027.1"/>
</dbReference>
<dbReference type="InterPro" id="IPR050312">
    <property type="entry name" value="IolE/XylAMocC-like"/>
</dbReference>
<dbReference type="GO" id="GO:0016853">
    <property type="term" value="F:isomerase activity"/>
    <property type="evidence" value="ECO:0007669"/>
    <property type="project" value="UniProtKB-KW"/>
</dbReference>
<comment type="caution">
    <text evidence="2">The sequence shown here is derived from an EMBL/GenBank/DDBJ whole genome shotgun (WGS) entry which is preliminary data.</text>
</comment>
<dbReference type="Proteomes" id="UP000570361">
    <property type="component" value="Unassembled WGS sequence"/>
</dbReference>
<accession>A0A7W5B5S3</accession>
<dbReference type="InterPro" id="IPR036237">
    <property type="entry name" value="Xyl_isomerase-like_sf"/>
</dbReference>
<reference evidence="2 3" key="1">
    <citation type="submission" date="2020-08" db="EMBL/GenBank/DDBJ databases">
        <title>Genomic Encyclopedia of Type Strains, Phase III (KMG-III): the genomes of soil and plant-associated and newly described type strains.</title>
        <authorList>
            <person name="Whitman W."/>
        </authorList>
    </citation>
    <scope>NUCLEOTIDE SEQUENCE [LARGE SCALE GENOMIC DNA]</scope>
    <source>
        <strain evidence="2 3">CECT 5862</strain>
    </source>
</reference>
<dbReference type="Gene3D" id="3.20.20.150">
    <property type="entry name" value="Divalent-metal-dependent TIM barrel enzymes"/>
    <property type="match status" value="1"/>
</dbReference>
<keyword evidence="2" id="KW-0413">Isomerase</keyword>
<protein>
    <submittedName>
        <fullName evidence="2">Sugar phosphate isomerase/epimerase</fullName>
    </submittedName>
</protein>
<name>A0A7W5B5S3_9BACL</name>
<feature type="domain" description="Xylose isomerase-like TIM barrel" evidence="1">
    <location>
        <begin position="31"/>
        <end position="318"/>
    </location>
</feature>
<dbReference type="PANTHER" id="PTHR12110:SF53">
    <property type="entry name" value="BLR5974 PROTEIN"/>
    <property type="match status" value="1"/>
</dbReference>
<dbReference type="AlphaFoldDB" id="A0A7W5B5S3"/>